<keyword evidence="1 4" id="KW-0312">Gluconeogenesis</keyword>
<dbReference type="GO" id="GO:0051156">
    <property type="term" value="P:glucose 6-phosphate metabolic process"/>
    <property type="evidence" value="ECO:0007669"/>
    <property type="project" value="TreeGrafter"/>
</dbReference>
<dbReference type="InterPro" id="IPR046348">
    <property type="entry name" value="SIS_dom_sf"/>
</dbReference>
<dbReference type="Gene3D" id="3.40.50.10490">
    <property type="entry name" value="Glucose-6-phosphate isomerase like protein, domain 1"/>
    <property type="match status" value="2"/>
</dbReference>
<protein>
    <recommendedName>
        <fullName evidence="4">Glucose-6-phosphate isomerase</fullName>
        <ecNumber evidence="4">5.3.1.9</ecNumber>
    </recommendedName>
</protein>
<dbReference type="PROSITE" id="PS51463">
    <property type="entry name" value="P_GLUCOSE_ISOMERASE_3"/>
    <property type="match status" value="1"/>
</dbReference>
<accession>A0A2M8FDZ2</accession>
<dbReference type="EMBL" id="PFRD01000126">
    <property type="protein sequence ID" value="PJC55858.1"/>
    <property type="molecule type" value="Genomic_DNA"/>
</dbReference>
<dbReference type="GO" id="GO:0097367">
    <property type="term" value="F:carbohydrate derivative binding"/>
    <property type="evidence" value="ECO:0007669"/>
    <property type="project" value="InterPro"/>
</dbReference>
<sequence length="441" mass="47972">MKLITNTAKAISSTLIETQGFAVHPHIQTVRSVLAIGNYEAPEASVNLPTDEGLLMAVDDVVKNTKTPTLKYIFLIGIGGSNLGTKAIYEAMFLARDVVGKTYPKIIFVDTNNSALLESYLTLLKSLEDPDEYLLISISKSGGTTETIANTEIFLAAVAQKWSSRPERLIVISGAGSPYLEVAQTIGAHCLTIPPQVGGRYSVFSAVGLVPLALAGLDIQELRRGAETMATTCSHPEVSQNPAATSALIQVQAYRAGKNIHDLFIFNSELESLGKWWRQLLGESVGKSVPNTSPVETVGITPTVSIGSTDLHSVGQLYLGGPNDKITTFLSVKSKAADIPIPFKRTFPKLLPMINNHITGTITDAILDGTKVAYNENNRLFMEIQLDEFSLYELGAFMQFKMIETMYTARILGVNPFDQPNVESYKVKTKQILENKNNSPT</sequence>
<comment type="similarity">
    <text evidence="4">Belongs to the GPI family.</text>
</comment>
<dbReference type="GO" id="GO:0005829">
    <property type="term" value="C:cytosol"/>
    <property type="evidence" value="ECO:0007669"/>
    <property type="project" value="TreeGrafter"/>
</dbReference>
<keyword evidence="3 4" id="KW-0413">Isomerase</keyword>
<evidence type="ECO:0000313" key="6">
    <source>
        <dbReference type="Proteomes" id="UP000230391"/>
    </source>
</evidence>
<dbReference type="CDD" id="cd05016">
    <property type="entry name" value="SIS_PGI_2"/>
    <property type="match status" value="1"/>
</dbReference>
<dbReference type="InterPro" id="IPR035482">
    <property type="entry name" value="SIS_PGI_2"/>
</dbReference>
<comment type="caution">
    <text evidence="5">The sequence shown here is derived from an EMBL/GenBank/DDBJ whole genome shotgun (WGS) entry which is preliminary data.</text>
</comment>
<dbReference type="SUPFAM" id="SSF53697">
    <property type="entry name" value="SIS domain"/>
    <property type="match status" value="1"/>
</dbReference>
<evidence type="ECO:0000256" key="1">
    <source>
        <dbReference type="ARBA" id="ARBA00022432"/>
    </source>
</evidence>
<dbReference type="UniPathway" id="UPA00109">
    <property type="reaction ID" value="UER00181"/>
</dbReference>
<evidence type="ECO:0000256" key="2">
    <source>
        <dbReference type="ARBA" id="ARBA00023152"/>
    </source>
</evidence>
<name>A0A2M8FDZ2_9BACT</name>
<dbReference type="GO" id="GO:0004347">
    <property type="term" value="F:glucose-6-phosphate isomerase activity"/>
    <property type="evidence" value="ECO:0007669"/>
    <property type="project" value="UniProtKB-EC"/>
</dbReference>
<evidence type="ECO:0000256" key="3">
    <source>
        <dbReference type="ARBA" id="ARBA00023235"/>
    </source>
</evidence>
<gene>
    <name evidence="5" type="ORF">CO026_03465</name>
</gene>
<dbReference type="InterPro" id="IPR001672">
    <property type="entry name" value="G6P_Isomerase"/>
</dbReference>
<dbReference type="PRINTS" id="PR00662">
    <property type="entry name" value="G6PISOMERASE"/>
</dbReference>
<dbReference type="Pfam" id="PF00342">
    <property type="entry name" value="PGI"/>
    <property type="match status" value="1"/>
</dbReference>
<proteinExistence type="inferred from homology"/>
<comment type="catalytic activity">
    <reaction evidence="4">
        <text>alpha-D-glucose 6-phosphate = beta-D-fructose 6-phosphate</text>
        <dbReference type="Rhea" id="RHEA:11816"/>
        <dbReference type="ChEBI" id="CHEBI:57634"/>
        <dbReference type="ChEBI" id="CHEBI:58225"/>
        <dbReference type="EC" id="5.3.1.9"/>
    </reaction>
</comment>
<dbReference type="EC" id="5.3.1.9" evidence="4"/>
<evidence type="ECO:0000313" key="5">
    <source>
        <dbReference type="EMBL" id="PJC55858.1"/>
    </source>
</evidence>
<dbReference type="PANTHER" id="PTHR11469:SF1">
    <property type="entry name" value="GLUCOSE-6-PHOSPHATE ISOMERASE"/>
    <property type="match status" value="1"/>
</dbReference>
<dbReference type="PANTHER" id="PTHR11469">
    <property type="entry name" value="GLUCOSE-6-PHOSPHATE ISOMERASE"/>
    <property type="match status" value="1"/>
</dbReference>
<dbReference type="Proteomes" id="UP000230391">
    <property type="component" value="Unassembled WGS sequence"/>
</dbReference>
<dbReference type="GO" id="GO:0006096">
    <property type="term" value="P:glycolytic process"/>
    <property type="evidence" value="ECO:0007669"/>
    <property type="project" value="UniProtKB-UniPathway"/>
</dbReference>
<comment type="pathway">
    <text evidence="4">Carbohydrate degradation; glycolysis; D-glyceraldehyde 3-phosphate and glycerone phosphate from D-glucose: step 2/4.</text>
</comment>
<organism evidence="5 6">
    <name type="scientific">Candidatus Kaiserbacteria bacterium CG_4_9_14_0_2_um_filter_41_32</name>
    <dbReference type="NCBI Taxonomy" id="1974601"/>
    <lineage>
        <taxon>Bacteria</taxon>
        <taxon>Candidatus Kaiseribacteriota</taxon>
    </lineage>
</organism>
<dbReference type="GO" id="GO:0006094">
    <property type="term" value="P:gluconeogenesis"/>
    <property type="evidence" value="ECO:0007669"/>
    <property type="project" value="UniProtKB-KW"/>
</dbReference>
<dbReference type="GO" id="GO:0048029">
    <property type="term" value="F:monosaccharide binding"/>
    <property type="evidence" value="ECO:0007669"/>
    <property type="project" value="TreeGrafter"/>
</dbReference>
<evidence type="ECO:0000256" key="4">
    <source>
        <dbReference type="RuleBase" id="RU000612"/>
    </source>
</evidence>
<reference evidence="6" key="1">
    <citation type="submission" date="2017-09" db="EMBL/GenBank/DDBJ databases">
        <title>Depth-based differentiation of microbial function through sediment-hosted aquifers and enrichment of novel symbionts in the deep terrestrial subsurface.</title>
        <authorList>
            <person name="Probst A.J."/>
            <person name="Ladd B."/>
            <person name="Jarett J.K."/>
            <person name="Geller-Mcgrath D.E."/>
            <person name="Sieber C.M.K."/>
            <person name="Emerson J.B."/>
            <person name="Anantharaman K."/>
            <person name="Thomas B.C."/>
            <person name="Malmstrom R."/>
            <person name="Stieglmeier M."/>
            <person name="Klingl A."/>
            <person name="Woyke T."/>
            <person name="Ryan C.M."/>
            <person name="Banfield J.F."/>
        </authorList>
    </citation>
    <scope>NUCLEOTIDE SEQUENCE [LARGE SCALE GENOMIC DNA]</scope>
</reference>
<keyword evidence="2 4" id="KW-0324">Glycolysis</keyword>
<dbReference type="AlphaFoldDB" id="A0A2M8FDZ2"/>